<dbReference type="EMBL" id="UINC01043204">
    <property type="protein sequence ID" value="SVB46916.1"/>
    <property type="molecule type" value="Genomic_DNA"/>
</dbReference>
<protein>
    <submittedName>
        <fullName evidence="1">Uncharacterized protein</fullName>
    </submittedName>
</protein>
<evidence type="ECO:0000313" key="1">
    <source>
        <dbReference type="EMBL" id="SVB46916.1"/>
    </source>
</evidence>
<reference evidence="1" key="1">
    <citation type="submission" date="2018-05" db="EMBL/GenBank/DDBJ databases">
        <authorList>
            <person name="Lanie J.A."/>
            <person name="Ng W.-L."/>
            <person name="Kazmierczak K.M."/>
            <person name="Andrzejewski T.M."/>
            <person name="Davidsen T.M."/>
            <person name="Wayne K.J."/>
            <person name="Tettelin H."/>
            <person name="Glass J.I."/>
            <person name="Rusch D."/>
            <person name="Podicherti R."/>
            <person name="Tsui H.-C.T."/>
            <person name="Winkler M.E."/>
        </authorList>
    </citation>
    <scope>NUCLEOTIDE SEQUENCE</scope>
</reference>
<proteinExistence type="predicted"/>
<accession>A0A382E805</accession>
<organism evidence="1">
    <name type="scientific">marine metagenome</name>
    <dbReference type="NCBI Taxonomy" id="408172"/>
    <lineage>
        <taxon>unclassified sequences</taxon>
        <taxon>metagenomes</taxon>
        <taxon>ecological metagenomes</taxon>
    </lineage>
</organism>
<sequence>MKDLIKFELSVLIEKNKPTNERKLTAEIEKMLSKNSQLREIKLVQFKKSK</sequence>
<gene>
    <name evidence="1" type="ORF">METZ01_LOCUS199770</name>
</gene>
<dbReference type="AlphaFoldDB" id="A0A382E805"/>
<name>A0A382E805_9ZZZZ</name>